<sequence length="78" mass="8984">MQLEKHKIKYPVLEKALHSAKEEFRLLQAAYSAEELRKHEERLATSSWEANFLPSIVHGARLRLAEKAKRSNSLANTL</sequence>
<protein>
    <submittedName>
        <fullName evidence="1">Uncharacterized protein</fullName>
    </submittedName>
</protein>
<name>A0A1F6EJT6_9BACT</name>
<organism evidence="1 2">
    <name type="scientific">Candidatus Kaiserbacteria bacterium RIFCSPLOWO2_01_FULL_54_20</name>
    <dbReference type="NCBI Taxonomy" id="1798513"/>
    <lineage>
        <taxon>Bacteria</taxon>
        <taxon>Candidatus Kaiseribacteriota</taxon>
    </lineage>
</organism>
<proteinExistence type="predicted"/>
<reference evidence="1 2" key="1">
    <citation type="journal article" date="2016" name="Nat. Commun.">
        <title>Thousands of microbial genomes shed light on interconnected biogeochemical processes in an aquifer system.</title>
        <authorList>
            <person name="Anantharaman K."/>
            <person name="Brown C.T."/>
            <person name="Hug L.A."/>
            <person name="Sharon I."/>
            <person name="Castelle C.J."/>
            <person name="Probst A.J."/>
            <person name="Thomas B.C."/>
            <person name="Singh A."/>
            <person name="Wilkins M.J."/>
            <person name="Karaoz U."/>
            <person name="Brodie E.L."/>
            <person name="Williams K.H."/>
            <person name="Hubbard S.S."/>
            <person name="Banfield J.F."/>
        </authorList>
    </citation>
    <scope>NUCLEOTIDE SEQUENCE [LARGE SCALE GENOMIC DNA]</scope>
</reference>
<gene>
    <name evidence="1" type="ORF">A3A40_02140</name>
</gene>
<evidence type="ECO:0000313" key="1">
    <source>
        <dbReference type="EMBL" id="OGG73920.1"/>
    </source>
</evidence>
<evidence type="ECO:0000313" key="2">
    <source>
        <dbReference type="Proteomes" id="UP000178427"/>
    </source>
</evidence>
<dbReference type="AlphaFoldDB" id="A0A1F6EJT6"/>
<dbReference type="Proteomes" id="UP000178427">
    <property type="component" value="Unassembled WGS sequence"/>
</dbReference>
<dbReference type="EMBL" id="MFMA01000025">
    <property type="protein sequence ID" value="OGG73920.1"/>
    <property type="molecule type" value="Genomic_DNA"/>
</dbReference>
<accession>A0A1F6EJT6</accession>
<comment type="caution">
    <text evidence="1">The sequence shown here is derived from an EMBL/GenBank/DDBJ whole genome shotgun (WGS) entry which is preliminary data.</text>
</comment>